<evidence type="ECO:0000256" key="4">
    <source>
        <dbReference type="ARBA" id="ARBA00022679"/>
    </source>
</evidence>
<evidence type="ECO:0000256" key="3">
    <source>
        <dbReference type="ARBA" id="ARBA00022553"/>
    </source>
</evidence>
<dbReference type="PRINTS" id="PR00344">
    <property type="entry name" value="BCTRLSENSOR"/>
</dbReference>
<dbReference type="Gene3D" id="1.10.287.560">
    <property type="entry name" value="Histidine kinase CheA-like, homodimeric domain"/>
    <property type="match status" value="1"/>
</dbReference>
<dbReference type="Pfam" id="PF01584">
    <property type="entry name" value="CheW"/>
    <property type="match status" value="1"/>
</dbReference>
<dbReference type="Pfam" id="PF02895">
    <property type="entry name" value="H-kinase_dim"/>
    <property type="match status" value="1"/>
</dbReference>
<name>A0A099UEH7_9HELI</name>
<dbReference type="Proteomes" id="UP000064525">
    <property type="component" value="Chromosome I"/>
</dbReference>
<evidence type="ECO:0000313" key="13">
    <source>
        <dbReference type="EMBL" id="CUU40707.1"/>
    </source>
</evidence>
<evidence type="ECO:0000313" key="16">
    <source>
        <dbReference type="Proteomes" id="UP000064525"/>
    </source>
</evidence>
<feature type="compositionally biased region" description="Low complexity" evidence="8">
    <location>
        <begin position="135"/>
        <end position="164"/>
    </location>
</feature>
<dbReference type="PATRIC" id="fig|76936.10.peg.1779"/>
<feature type="domain" description="CheW-like" evidence="11">
    <location>
        <begin position="502"/>
        <end position="636"/>
    </location>
</feature>
<dbReference type="CDD" id="cd17546">
    <property type="entry name" value="REC_hyHK_CKI1_RcsC-like"/>
    <property type="match status" value="1"/>
</dbReference>
<dbReference type="SUPFAM" id="SSF47226">
    <property type="entry name" value="Histidine-containing phosphotransfer domain, HPT domain"/>
    <property type="match status" value="1"/>
</dbReference>
<reference evidence="13" key="3">
    <citation type="submission" date="2015-11" db="EMBL/GenBank/DDBJ databases">
        <authorList>
            <person name="Zhang Y."/>
            <person name="Guo Z."/>
        </authorList>
    </citation>
    <scope>NUCLEOTIDE SEQUENCE</scope>
    <source>
        <strain evidence="13">1</strain>
    </source>
</reference>
<evidence type="ECO:0000313" key="14">
    <source>
        <dbReference type="EMBL" id="TLD78224.1"/>
    </source>
</evidence>
<evidence type="ECO:0000256" key="8">
    <source>
        <dbReference type="SAM" id="MobiDB-lite"/>
    </source>
</evidence>
<feature type="modified residue" description="Phosphohistidine" evidence="6">
    <location>
        <position position="47"/>
    </location>
</feature>
<dbReference type="CDD" id="cd16916">
    <property type="entry name" value="HATPase_CheA-like"/>
    <property type="match status" value="1"/>
</dbReference>
<dbReference type="InterPro" id="IPR005467">
    <property type="entry name" value="His_kinase_dom"/>
</dbReference>
<dbReference type="InterPro" id="IPR003594">
    <property type="entry name" value="HATPase_dom"/>
</dbReference>
<dbReference type="InterPro" id="IPR036890">
    <property type="entry name" value="HATPase_C_sf"/>
</dbReference>
<evidence type="ECO:0000256" key="2">
    <source>
        <dbReference type="ARBA" id="ARBA00012438"/>
    </source>
</evidence>
<dbReference type="EMBL" id="JRPF02000008">
    <property type="protein sequence ID" value="TLD78224.1"/>
    <property type="molecule type" value="Genomic_DNA"/>
</dbReference>
<dbReference type="GeneID" id="78151959"/>
<dbReference type="STRING" id="76936.BN2458_PEG1824"/>
<dbReference type="InterPro" id="IPR008207">
    <property type="entry name" value="Sig_transdc_His_kin_Hpt_dom"/>
</dbReference>
<dbReference type="SMART" id="SM00387">
    <property type="entry name" value="HATPase_c"/>
    <property type="match status" value="1"/>
</dbReference>
<dbReference type="InterPro" id="IPR036097">
    <property type="entry name" value="HisK_dim/P_sf"/>
</dbReference>
<dbReference type="FunFam" id="2.30.30.40:FF:000048">
    <property type="entry name" value="Chemotaxis protein CheA, putative"/>
    <property type="match status" value="1"/>
</dbReference>
<accession>A0A099UEH7</accession>
<dbReference type="SMART" id="SM00260">
    <property type="entry name" value="CheW"/>
    <property type="match status" value="1"/>
</dbReference>
<feature type="domain" description="Response regulatory" evidence="10">
    <location>
        <begin position="661"/>
        <end position="779"/>
    </location>
</feature>
<evidence type="ECO:0000259" key="11">
    <source>
        <dbReference type="PROSITE" id="PS50851"/>
    </source>
</evidence>
<dbReference type="GO" id="GO:0006935">
    <property type="term" value="P:chemotaxis"/>
    <property type="evidence" value="ECO:0007669"/>
    <property type="project" value="InterPro"/>
</dbReference>
<dbReference type="FunFam" id="3.30.565.10:FF:000016">
    <property type="entry name" value="Chemotaxis protein CheA, putative"/>
    <property type="match status" value="1"/>
</dbReference>
<keyword evidence="5 13" id="KW-0418">Kinase</keyword>
<feature type="domain" description="Histidine kinase" evidence="9">
    <location>
        <begin position="253"/>
        <end position="500"/>
    </location>
</feature>
<dbReference type="SUPFAM" id="SSF55874">
    <property type="entry name" value="ATPase domain of HSP90 chaperone/DNA topoisomerase II/histidine kinase"/>
    <property type="match status" value="1"/>
</dbReference>
<proteinExistence type="predicted"/>
<dbReference type="PROSITE" id="PS50851">
    <property type="entry name" value="CHEW"/>
    <property type="match status" value="1"/>
</dbReference>
<dbReference type="Gene3D" id="3.40.50.2300">
    <property type="match status" value="1"/>
</dbReference>
<dbReference type="SUPFAM" id="SSF50341">
    <property type="entry name" value="CheW-like"/>
    <property type="match status" value="1"/>
</dbReference>
<dbReference type="InterPro" id="IPR004105">
    <property type="entry name" value="CheA-like_dim"/>
</dbReference>
<keyword evidence="4 13" id="KW-0808">Transferase</keyword>
<evidence type="ECO:0000259" key="9">
    <source>
        <dbReference type="PROSITE" id="PS50109"/>
    </source>
</evidence>
<dbReference type="PANTHER" id="PTHR43395:SF1">
    <property type="entry name" value="CHEMOTAXIS PROTEIN CHEA"/>
    <property type="match status" value="1"/>
</dbReference>
<dbReference type="Gene3D" id="2.30.30.40">
    <property type="entry name" value="SH3 Domains"/>
    <property type="match status" value="1"/>
</dbReference>
<evidence type="ECO:0000256" key="1">
    <source>
        <dbReference type="ARBA" id="ARBA00000085"/>
    </source>
</evidence>
<dbReference type="OrthoDB" id="9803176at2"/>
<dbReference type="SMART" id="SM01231">
    <property type="entry name" value="H-kinase_dim"/>
    <property type="match status" value="1"/>
</dbReference>
<keyword evidence="3 7" id="KW-0597">Phosphoprotein</keyword>
<dbReference type="SUPFAM" id="SSF52172">
    <property type="entry name" value="CheY-like"/>
    <property type="match status" value="1"/>
</dbReference>
<dbReference type="InterPro" id="IPR036641">
    <property type="entry name" value="HPT_dom_sf"/>
</dbReference>
<feature type="domain" description="HPt" evidence="12">
    <location>
        <begin position="1"/>
        <end position="104"/>
    </location>
</feature>
<evidence type="ECO:0000256" key="6">
    <source>
        <dbReference type="PROSITE-ProRule" id="PRU00110"/>
    </source>
</evidence>
<protein>
    <recommendedName>
        <fullName evidence="2">histidine kinase</fullName>
        <ecNumber evidence="2">2.7.13.3</ecNumber>
    </recommendedName>
</protein>
<feature type="region of interest" description="Disordered" evidence="8">
    <location>
        <begin position="135"/>
        <end position="169"/>
    </location>
</feature>
<feature type="modified residue" description="4-aspartylphosphate" evidence="7">
    <location>
        <position position="712"/>
    </location>
</feature>
<dbReference type="Gene3D" id="3.30.565.10">
    <property type="entry name" value="Histidine kinase-like ATPase, C-terminal domain"/>
    <property type="match status" value="1"/>
</dbReference>
<dbReference type="InterPro" id="IPR011006">
    <property type="entry name" value="CheY-like_superfamily"/>
</dbReference>
<dbReference type="GO" id="GO:0000155">
    <property type="term" value="F:phosphorelay sensor kinase activity"/>
    <property type="evidence" value="ECO:0007669"/>
    <property type="project" value="InterPro"/>
</dbReference>
<dbReference type="InterPro" id="IPR001789">
    <property type="entry name" value="Sig_transdc_resp-reg_receiver"/>
</dbReference>
<dbReference type="SMART" id="SM00448">
    <property type="entry name" value="REC"/>
    <property type="match status" value="1"/>
</dbReference>
<dbReference type="Proteomes" id="UP000029925">
    <property type="component" value="Unassembled WGS sequence"/>
</dbReference>
<comment type="catalytic activity">
    <reaction evidence="1">
        <text>ATP + protein L-histidine = ADP + protein N-phospho-L-histidine.</text>
        <dbReference type="EC" id="2.7.13.3"/>
    </reaction>
</comment>
<sequence length="786" mass="85921">MDDIQEIMEDFLVEAFEMIERLDQDLVELESNPEDLDLLNRIFRVAHTIKGSSSFLNFDILTRLTHNMEDVLNKARRDELKITPDVMDVVLHSIDLMKSLLNAIRDNGTDANSGIDIDDTVVRLQAISNGGAASEAEATAAAPAPEDQAVAAPSNNTNANNPLADEPDLDYAHMSGEEVEAEIERLLKKRQEADKQARAAQKANGGAAAVQTPKAPDAAPAPKPTPKPAAKKAGDEKAPAANVEQTVRVDVKRLDHLMNLIGELVLGKNRLIKIYGDVEERYDGEKFLEELNQVVASISSVTTDVQLAVMKTRMQPVGKVFNKFPRMVRDLSRELNKNIDLIISGEETELDKSIVEEIGDPLVHIIRNSCDHGVESPEIRAAAGKPETGTVKLKAYNEGNHIVIEIADDGKGLDADMLKHKAMEKGLISEREADSMSDKEAFALIFKPGFSTAAAITNVSGRGVGMDVVKTNIEKLNGIIDIESEKGVGTTQKLKIPLTLAIIQALLVAVQEEYYAIPLASVIETVRVSQDEIYTVDGKSVLRLRDEVLPIVRLADIFKVDSVLENTSEVYVVVIGLAEQKMGVVVDYLVGQEEVVIKSLGYYLKGTEGIAGATVRGDGKITMIVDVAAMMEMAKEVKVNITKAAEENTAAHAKHSPSDYVVLAIDDSNTDRAIMKKCLKTLGVTVLEASNGLDGLDIVKNGDKHLDAVLVDIEMPKMDGYTFASEVRKYNKFKNLPLIAVTSRNSKTDRMRGVESGMTEYITKPYTPEYLVNVVKRNINLTIEGE</sequence>
<feature type="compositionally biased region" description="Low complexity" evidence="8">
    <location>
        <begin position="198"/>
        <end position="218"/>
    </location>
</feature>
<dbReference type="GO" id="GO:0005737">
    <property type="term" value="C:cytoplasm"/>
    <property type="evidence" value="ECO:0007669"/>
    <property type="project" value="InterPro"/>
</dbReference>
<dbReference type="PANTHER" id="PTHR43395">
    <property type="entry name" value="SENSOR HISTIDINE KINASE CHEA"/>
    <property type="match status" value="1"/>
</dbReference>
<dbReference type="CDD" id="cd00088">
    <property type="entry name" value="HPT"/>
    <property type="match status" value="1"/>
</dbReference>
<evidence type="ECO:0000259" key="12">
    <source>
        <dbReference type="PROSITE" id="PS50894"/>
    </source>
</evidence>
<organism evidence="13 16">
    <name type="scientific">Helicobacter typhlonius</name>
    <dbReference type="NCBI Taxonomy" id="76936"/>
    <lineage>
        <taxon>Bacteria</taxon>
        <taxon>Pseudomonadati</taxon>
        <taxon>Campylobacterota</taxon>
        <taxon>Epsilonproteobacteria</taxon>
        <taxon>Campylobacterales</taxon>
        <taxon>Helicobacteraceae</taxon>
        <taxon>Helicobacter</taxon>
    </lineage>
</organism>
<dbReference type="PROSITE" id="PS50894">
    <property type="entry name" value="HPT"/>
    <property type="match status" value="1"/>
</dbReference>
<dbReference type="Pfam" id="PF01627">
    <property type="entry name" value="Hpt"/>
    <property type="match status" value="1"/>
</dbReference>
<dbReference type="PROSITE" id="PS50110">
    <property type="entry name" value="RESPONSE_REGULATORY"/>
    <property type="match status" value="1"/>
</dbReference>
<reference evidence="14 15" key="1">
    <citation type="journal article" date="2014" name="Genome Announc.">
        <title>Draft genome sequences of eight enterohepatic helicobacter species isolated from both laboratory and wild rodents.</title>
        <authorList>
            <person name="Sheh A."/>
            <person name="Shen Z."/>
            <person name="Fox J.G."/>
        </authorList>
    </citation>
    <scope>NUCLEOTIDE SEQUENCE [LARGE SCALE GENOMIC DNA]</scope>
    <source>
        <strain evidence="14 15">MIT 98-6810</strain>
    </source>
</reference>
<dbReference type="AlphaFoldDB" id="A0A099UEH7"/>
<dbReference type="InterPro" id="IPR002545">
    <property type="entry name" value="CheW-lke_dom"/>
</dbReference>
<dbReference type="EMBL" id="LN907858">
    <property type="protein sequence ID" value="CUU40707.1"/>
    <property type="molecule type" value="Genomic_DNA"/>
</dbReference>
<dbReference type="InterPro" id="IPR036061">
    <property type="entry name" value="CheW-like_dom_sf"/>
</dbReference>
<dbReference type="InterPro" id="IPR051315">
    <property type="entry name" value="Bact_Chemotaxis_CheA"/>
</dbReference>
<dbReference type="KEGG" id="hty:BN2458_PEG1824"/>
<dbReference type="SMART" id="SM00073">
    <property type="entry name" value="HPT"/>
    <property type="match status" value="1"/>
</dbReference>
<evidence type="ECO:0000259" key="10">
    <source>
        <dbReference type="PROSITE" id="PS50110"/>
    </source>
</evidence>
<keyword evidence="15" id="KW-1185">Reference proteome</keyword>
<evidence type="ECO:0000313" key="15">
    <source>
        <dbReference type="Proteomes" id="UP000029925"/>
    </source>
</evidence>
<reference evidence="16" key="2">
    <citation type="submission" date="2015-11" db="EMBL/GenBank/DDBJ databases">
        <authorList>
            <person name="Anvar S.Y."/>
        </authorList>
    </citation>
    <scope>NUCLEOTIDE SEQUENCE [LARGE SCALE GENOMIC DNA]</scope>
</reference>
<dbReference type="Gene3D" id="1.20.120.160">
    <property type="entry name" value="HPT domain"/>
    <property type="match status" value="1"/>
</dbReference>
<dbReference type="RefSeq" id="WP_034343789.1">
    <property type="nucleotide sequence ID" value="NZ_CAOJBX010000007.1"/>
</dbReference>
<dbReference type="EC" id="2.7.13.3" evidence="2"/>
<gene>
    <name evidence="13" type="ORF">BN2458_PEG1824</name>
    <name evidence="14" type="ORF">LS75_007170</name>
</gene>
<dbReference type="InterPro" id="IPR004358">
    <property type="entry name" value="Sig_transdc_His_kin-like_C"/>
</dbReference>
<dbReference type="SUPFAM" id="SSF47384">
    <property type="entry name" value="Homodimeric domain of signal transducing histidine kinase"/>
    <property type="match status" value="1"/>
</dbReference>
<dbReference type="Pfam" id="PF02518">
    <property type="entry name" value="HATPase_c"/>
    <property type="match status" value="1"/>
</dbReference>
<evidence type="ECO:0000256" key="7">
    <source>
        <dbReference type="PROSITE-ProRule" id="PRU00169"/>
    </source>
</evidence>
<feature type="region of interest" description="Disordered" evidence="8">
    <location>
        <begin position="192"/>
        <end position="242"/>
    </location>
</feature>
<dbReference type="PROSITE" id="PS50109">
    <property type="entry name" value="HIS_KIN"/>
    <property type="match status" value="1"/>
</dbReference>
<evidence type="ECO:0000256" key="5">
    <source>
        <dbReference type="ARBA" id="ARBA00022777"/>
    </source>
</evidence>
<dbReference type="CDD" id="cd00731">
    <property type="entry name" value="CheA_reg"/>
    <property type="match status" value="1"/>
</dbReference>
<dbReference type="Pfam" id="PF00072">
    <property type="entry name" value="Response_reg"/>
    <property type="match status" value="1"/>
</dbReference>
<dbReference type="InterPro" id="IPR037006">
    <property type="entry name" value="CheA-like_homodim_sf"/>
</dbReference>